<dbReference type="SUPFAM" id="SSF55021">
    <property type="entry name" value="ACT-like"/>
    <property type="match status" value="1"/>
</dbReference>
<evidence type="ECO:0000259" key="12">
    <source>
        <dbReference type="PROSITE" id="PS51671"/>
    </source>
</evidence>
<comment type="catalytic activity">
    <reaction evidence="9">
        <text>(R)-2-hydroxyglutarate + NAD(+) = 2-oxoglutarate + NADH + H(+)</text>
        <dbReference type="Rhea" id="RHEA:49612"/>
        <dbReference type="ChEBI" id="CHEBI:15378"/>
        <dbReference type="ChEBI" id="CHEBI:15801"/>
        <dbReference type="ChEBI" id="CHEBI:16810"/>
        <dbReference type="ChEBI" id="CHEBI:57540"/>
        <dbReference type="ChEBI" id="CHEBI:57945"/>
        <dbReference type="EC" id="1.1.1.399"/>
    </reaction>
</comment>
<accession>A0ABS3L5Q9</accession>
<dbReference type="Proteomes" id="UP000664601">
    <property type="component" value="Unassembled WGS sequence"/>
</dbReference>
<dbReference type="EC" id="1.1.1.95" evidence="5"/>
<feature type="domain" description="ACT" evidence="12">
    <location>
        <begin position="308"/>
        <end position="381"/>
    </location>
</feature>
<dbReference type="Pfam" id="PF00389">
    <property type="entry name" value="2-Hacid_dh"/>
    <property type="match status" value="1"/>
</dbReference>
<dbReference type="InterPro" id="IPR036291">
    <property type="entry name" value="NAD(P)-bd_dom_sf"/>
</dbReference>
<evidence type="ECO:0000256" key="10">
    <source>
        <dbReference type="ARBA" id="ARBA00048731"/>
    </source>
</evidence>
<evidence type="ECO:0000256" key="7">
    <source>
        <dbReference type="ARBA" id="ARBA00023002"/>
    </source>
</evidence>
<proteinExistence type="inferred from homology"/>
<evidence type="ECO:0000256" key="1">
    <source>
        <dbReference type="ARBA" id="ARBA00003800"/>
    </source>
</evidence>
<dbReference type="InterPro" id="IPR006139">
    <property type="entry name" value="D-isomer_2_OHA_DH_cat_dom"/>
</dbReference>
<evidence type="ECO:0000313" key="13">
    <source>
        <dbReference type="EMBL" id="MBO1304948.1"/>
    </source>
</evidence>
<dbReference type="PROSITE" id="PS00671">
    <property type="entry name" value="D_2_HYDROXYACID_DH_3"/>
    <property type="match status" value="1"/>
</dbReference>
<dbReference type="PANTHER" id="PTHR42938">
    <property type="entry name" value="FORMATE DEHYDROGENASE 1"/>
    <property type="match status" value="1"/>
</dbReference>
<dbReference type="InterPro" id="IPR029753">
    <property type="entry name" value="D-isomer_DH_CS"/>
</dbReference>
<keyword evidence="14" id="KW-1185">Reference proteome</keyword>
<organism evidence="13 14">
    <name type="scientific">Candidatus Enterococcus moelleringii</name>
    <dbReference type="NCBI Taxonomy" id="2815325"/>
    <lineage>
        <taxon>Bacteria</taxon>
        <taxon>Bacillati</taxon>
        <taxon>Bacillota</taxon>
        <taxon>Bacilli</taxon>
        <taxon>Lactobacillales</taxon>
        <taxon>Enterococcaceae</taxon>
        <taxon>Enterococcus</taxon>
    </lineage>
</organism>
<evidence type="ECO:0000256" key="6">
    <source>
        <dbReference type="ARBA" id="ARBA00021582"/>
    </source>
</evidence>
<dbReference type="SUPFAM" id="SSF52283">
    <property type="entry name" value="Formate/glycerate dehydrogenase catalytic domain-like"/>
    <property type="match status" value="1"/>
</dbReference>
<comment type="pathway">
    <text evidence="2">Amino-acid biosynthesis; L-serine biosynthesis; L-serine from 3-phospho-D-glycerate: step 1/3.</text>
</comment>
<dbReference type="InterPro" id="IPR002912">
    <property type="entry name" value="ACT_dom"/>
</dbReference>
<dbReference type="Gene3D" id="3.40.50.720">
    <property type="entry name" value="NAD(P)-binding Rossmann-like Domain"/>
    <property type="match status" value="2"/>
</dbReference>
<gene>
    <name evidence="13" type="ORF">JZO70_02155</name>
</gene>
<dbReference type="SUPFAM" id="SSF51735">
    <property type="entry name" value="NAD(P)-binding Rossmann-fold domains"/>
    <property type="match status" value="1"/>
</dbReference>
<name>A0ABS3L5Q9_9ENTE</name>
<dbReference type="Pfam" id="PF02826">
    <property type="entry name" value="2-Hacid_dh_C"/>
    <property type="match status" value="1"/>
</dbReference>
<keyword evidence="7 11" id="KW-0560">Oxidoreductase</keyword>
<evidence type="ECO:0000256" key="9">
    <source>
        <dbReference type="ARBA" id="ARBA00048126"/>
    </source>
</evidence>
<dbReference type="PANTHER" id="PTHR42938:SF47">
    <property type="entry name" value="HYDROXYPYRUVATE REDUCTASE"/>
    <property type="match status" value="1"/>
</dbReference>
<dbReference type="EMBL" id="JAFREM010000004">
    <property type="protein sequence ID" value="MBO1304948.1"/>
    <property type="molecule type" value="Genomic_DNA"/>
</dbReference>
<reference evidence="13 14" key="1">
    <citation type="submission" date="2021-03" db="EMBL/GenBank/DDBJ databases">
        <title>Enterococcal diversity collection.</title>
        <authorList>
            <person name="Gilmore M.S."/>
            <person name="Schwartzman J."/>
            <person name="Van Tyne D."/>
            <person name="Martin M."/>
            <person name="Earl A.M."/>
            <person name="Manson A.L."/>
            <person name="Straub T."/>
            <person name="Salamzade R."/>
            <person name="Saavedra J."/>
            <person name="Lebreton F."/>
            <person name="Prichula J."/>
            <person name="Schaufler K."/>
            <person name="Gaca A."/>
            <person name="Sgardioli B."/>
            <person name="Wagenaar J."/>
            <person name="Strong T."/>
        </authorList>
    </citation>
    <scope>NUCLEOTIDE SEQUENCE [LARGE SCALE GENOMIC DNA]</scope>
    <source>
        <strain evidence="13 14">669A</strain>
    </source>
</reference>
<evidence type="ECO:0000256" key="2">
    <source>
        <dbReference type="ARBA" id="ARBA00005216"/>
    </source>
</evidence>
<sequence length="384" mass="42442">MYNIQLLADFEEDQLKALEEKHFQLTDEAPDALMVRSGEVEGDLLQADTLAIARAGVGVNTIDVPAASQNGTIVMNTPGQNANAVKELVLASLLLTARPIFQAAEMVEQLKSDDLLTTAEEKRSDYVGQELQGKTIGLLGIGAIGSLVAENCYELGMDVLGYARNDPESDIMEFASLETILKEADYIVVLLPLSENTQHLLSEQEFQQMKATAYVLNFGRGEIVDSSAVLKALENEQLAGYITDFPEEKLQGHKNILQLPHIGGTTEEALSGSGKAAAKALKAFLLNGTVKDSVNFPTAKLPFRGDLRFTLYYENQPKMWQEIIGIFYKHQLEIVDMISNRKQEFIYVIIDVEATDSTVLEQAAEELKQIEAMKRVRVLNNPHH</sequence>
<protein>
    <recommendedName>
        <fullName evidence="6">D-3-phosphoglycerate dehydrogenase</fullName>
        <ecNumber evidence="4">1.1.1.399</ecNumber>
        <ecNumber evidence="5">1.1.1.95</ecNumber>
    </recommendedName>
    <alternativeName>
        <fullName evidence="8">2-oxoglutarate reductase</fullName>
    </alternativeName>
</protein>
<evidence type="ECO:0000256" key="3">
    <source>
        <dbReference type="ARBA" id="ARBA00005854"/>
    </source>
</evidence>
<comment type="catalytic activity">
    <reaction evidence="10">
        <text>(2R)-3-phosphoglycerate + NAD(+) = 3-phosphooxypyruvate + NADH + H(+)</text>
        <dbReference type="Rhea" id="RHEA:12641"/>
        <dbReference type="ChEBI" id="CHEBI:15378"/>
        <dbReference type="ChEBI" id="CHEBI:18110"/>
        <dbReference type="ChEBI" id="CHEBI:57540"/>
        <dbReference type="ChEBI" id="CHEBI:57945"/>
        <dbReference type="ChEBI" id="CHEBI:58272"/>
        <dbReference type="EC" id="1.1.1.95"/>
    </reaction>
</comment>
<evidence type="ECO:0000256" key="5">
    <source>
        <dbReference type="ARBA" id="ARBA00013143"/>
    </source>
</evidence>
<dbReference type="InterPro" id="IPR045865">
    <property type="entry name" value="ACT-like_dom_sf"/>
</dbReference>
<comment type="function">
    <text evidence="1">Catalyzes the reversible oxidation of 3-phospho-D-glycerate to 3-phosphonooxypyruvate, the first step of the phosphorylated L-serine biosynthesis pathway. Also catalyzes the reversible oxidation of 2-hydroxyglutarate to 2-oxoglutarate.</text>
</comment>
<evidence type="ECO:0000256" key="8">
    <source>
        <dbReference type="ARBA" id="ARBA00030455"/>
    </source>
</evidence>
<dbReference type="Gene3D" id="3.30.70.260">
    <property type="match status" value="1"/>
</dbReference>
<dbReference type="EC" id="1.1.1.399" evidence="4"/>
<dbReference type="InterPro" id="IPR006140">
    <property type="entry name" value="D-isomer_DH_NAD-bd"/>
</dbReference>
<evidence type="ECO:0000313" key="14">
    <source>
        <dbReference type="Proteomes" id="UP000664601"/>
    </source>
</evidence>
<evidence type="ECO:0000256" key="11">
    <source>
        <dbReference type="RuleBase" id="RU003719"/>
    </source>
</evidence>
<evidence type="ECO:0000256" key="4">
    <source>
        <dbReference type="ARBA" id="ARBA00013001"/>
    </source>
</evidence>
<dbReference type="PROSITE" id="PS51671">
    <property type="entry name" value="ACT"/>
    <property type="match status" value="1"/>
</dbReference>
<dbReference type="RefSeq" id="WP_207671896.1">
    <property type="nucleotide sequence ID" value="NZ_JAFREM010000004.1"/>
</dbReference>
<comment type="similarity">
    <text evidence="3 11">Belongs to the D-isomer specific 2-hydroxyacid dehydrogenase family.</text>
</comment>
<comment type="caution">
    <text evidence="13">The sequence shown here is derived from an EMBL/GenBank/DDBJ whole genome shotgun (WGS) entry which is preliminary data.</text>
</comment>